<proteinExistence type="predicted"/>
<dbReference type="RefSeq" id="WP_090632586.1">
    <property type="nucleotide sequence ID" value="NZ_CVRB01000001.1"/>
</dbReference>
<dbReference type="PANTHER" id="PTHR33558">
    <property type="entry name" value="GLUTAREDOXIN-LIKE PROTEIN C5ORF63 HOMOLOG"/>
    <property type="match status" value="1"/>
</dbReference>
<gene>
    <name evidence="1" type="ORF">BN000_01378</name>
</gene>
<evidence type="ECO:0000313" key="2">
    <source>
        <dbReference type="Proteomes" id="UP000199087"/>
    </source>
</evidence>
<dbReference type="EMBL" id="CVRB01000001">
    <property type="protein sequence ID" value="CRK81475.1"/>
    <property type="molecule type" value="Genomic_DNA"/>
</dbReference>
<reference evidence="2" key="1">
    <citation type="submission" date="2015-05" db="EMBL/GenBank/DDBJ databases">
        <authorList>
            <person name="Urmite Genomes"/>
        </authorList>
    </citation>
    <scope>NUCLEOTIDE SEQUENCE [LARGE SCALE GENOMIC DNA]</scope>
    <source>
        <strain evidence="2">LF1</strain>
    </source>
</reference>
<dbReference type="Proteomes" id="UP000199087">
    <property type="component" value="Unassembled WGS sequence"/>
</dbReference>
<evidence type="ECO:0000313" key="1">
    <source>
        <dbReference type="EMBL" id="CRK81475.1"/>
    </source>
</evidence>
<name>A0A0U1NU30_9BACI</name>
<protein>
    <submittedName>
        <fullName evidence="1">Glutaredoxin</fullName>
    </submittedName>
</protein>
<dbReference type="Gene3D" id="3.40.30.10">
    <property type="entry name" value="Glutaredoxin"/>
    <property type="match status" value="1"/>
</dbReference>
<dbReference type="SUPFAM" id="SSF52833">
    <property type="entry name" value="Thioredoxin-like"/>
    <property type="match status" value="1"/>
</dbReference>
<dbReference type="InterPro" id="IPR008554">
    <property type="entry name" value="Glutaredoxin-like"/>
</dbReference>
<sequence>MSHITIYSRTHCPLCDKAKAVILELKEEWNFTLEEIDIETSDELTEQYGLMIPVVHIDGEEAAFGLVNKFVIRNRLHEKSLSK</sequence>
<dbReference type="Pfam" id="PF05768">
    <property type="entry name" value="Glrx-like"/>
    <property type="match status" value="1"/>
</dbReference>
<dbReference type="InterPro" id="IPR036249">
    <property type="entry name" value="Thioredoxin-like_sf"/>
</dbReference>
<accession>A0A0U1NU30</accession>
<organism evidence="1 2">
    <name type="scientific">Neobacillus massiliamazoniensis</name>
    <dbReference type="NCBI Taxonomy" id="1499688"/>
    <lineage>
        <taxon>Bacteria</taxon>
        <taxon>Bacillati</taxon>
        <taxon>Bacillota</taxon>
        <taxon>Bacilli</taxon>
        <taxon>Bacillales</taxon>
        <taxon>Bacillaceae</taxon>
        <taxon>Neobacillus</taxon>
    </lineage>
</organism>
<dbReference type="PROSITE" id="PS51354">
    <property type="entry name" value="GLUTAREDOXIN_2"/>
    <property type="match status" value="1"/>
</dbReference>
<dbReference type="OrthoDB" id="32865at2"/>
<dbReference type="InterPro" id="IPR052565">
    <property type="entry name" value="Glutaredoxin-like_YDR286C"/>
</dbReference>
<dbReference type="PANTHER" id="PTHR33558:SF1">
    <property type="entry name" value="GLUTAREDOXIN-LIKE PROTEIN C5ORF63 HOMOLOG"/>
    <property type="match status" value="1"/>
</dbReference>
<dbReference type="AlphaFoldDB" id="A0A0U1NU30"/>
<dbReference type="STRING" id="1499688.BN000_01378"/>
<keyword evidence="2" id="KW-1185">Reference proteome</keyword>